<evidence type="ECO:0008006" key="6">
    <source>
        <dbReference type="Google" id="ProtNLM"/>
    </source>
</evidence>
<dbReference type="SUPFAM" id="SSF48208">
    <property type="entry name" value="Six-hairpin glycosidases"/>
    <property type="match status" value="1"/>
</dbReference>
<dbReference type="Proteomes" id="UP000189310">
    <property type="component" value="Unassembled WGS sequence"/>
</dbReference>
<dbReference type="InterPro" id="IPR049046">
    <property type="entry name" value="Beta-AFase-like_GH127_middle"/>
</dbReference>
<proteinExistence type="predicted"/>
<organism evidence="4 5">
    <name type="scientific">Pseudomonas oryzihabitans</name>
    <dbReference type="NCBI Taxonomy" id="47885"/>
    <lineage>
        <taxon>Bacteria</taxon>
        <taxon>Pseudomonadati</taxon>
        <taxon>Pseudomonadota</taxon>
        <taxon>Gammaproteobacteria</taxon>
        <taxon>Pseudomonadales</taxon>
        <taxon>Pseudomonadaceae</taxon>
        <taxon>Pseudomonas</taxon>
    </lineage>
</organism>
<evidence type="ECO:0000313" key="4">
    <source>
        <dbReference type="EMBL" id="ONN71028.1"/>
    </source>
</evidence>
<dbReference type="PANTHER" id="PTHR43465">
    <property type="entry name" value="DUF1680 DOMAIN PROTEIN (AFU_ORTHOLOGUE AFUA_1G08910)"/>
    <property type="match status" value="1"/>
</dbReference>
<comment type="caution">
    <text evidence="4">The sequence shown here is derived from an EMBL/GenBank/DDBJ whole genome shotgun (WGS) entry which is preliminary data.</text>
</comment>
<feature type="domain" description="Non-reducing end beta-L-arabinofuranosidase-like GH127 C-terminal" evidence="3">
    <location>
        <begin position="536"/>
        <end position="652"/>
    </location>
</feature>
<protein>
    <recommendedName>
        <fullName evidence="6">Glycoside hydrolase family 127 protein</fullName>
    </recommendedName>
</protein>
<dbReference type="PANTHER" id="PTHR43465:SF2">
    <property type="entry name" value="DUF1680 DOMAIN PROTEIN (AFU_ORTHOLOGUE AFUA_1G08910)"/>
    <property type="match status" value="1"/>
</dbReference>
<dbReference type="InterPro" id="IPR049049">
    <property type="entry name" value="Beta-AFase-like_GH127_C"/>
</dbReference>
<evidence type="ECO:0000259" key="3">
    <source>
        <dbReference type="Pfam" id="PF20737"/>
    </source>
</evidence>
<evidence type="ECO:0000259" key="2">
    <source>
        <dbReference type="Pfam" id="PF20736"/>
    </source>
</evidence>
<dbReference type="InterPro" id="IPR049174">
    <property type="entry name" value="Beta-AFase-like"/>
</dbReference>
<evidence type="ECO:0000313" key="5">
    <source>
        <dbReference type="Proteomes" id="UP000189310"/>
    </source>
</evidence>
<dbReference type="Pfam" id="PF07944">
    <property type="entry name" value="Beta-AFase-like_GH127_cat"/>
    <property type="match status" value="1"/>
</dbReference>
<sequence>MTVQDMPRVRLHDPFWNAYRQLIREVVIPYQWEALNDRVDAAEPSHAIENFRIAAGQRQGEHHGMVFQDSDVTKWLEAVAYQLAQEADPALEATADEVISLIGAAQQPDGYLNTYFTVKAPMERWTNLAECHELYCAGHLIEAAVAYYQSTGKVALLNIARRLTDHIDQVFGPGPSQLPGYPGHPEIELALMRLYEVTGEPRYLALGRYFIEQRGQQPHYYDTEYEGRGHTFYWPSHGPAWMIKDKAYSQAHAPILKQDKAVGHAVRLLYLYTGVAHLAQLTGDAEQAAACRRIWDNLTQRQLYVTGGVGAQSYGESLTCDFDLPSDTAYAETCASVALVMFARRMLELSPEGRYADVLERALYNTVLAGMALDGRHFFYVNPLEVHPATLAGSHRYDHVHAVRQRWFGCACCPPNIARLLGSLEDYVYLQREDSLYVHLYVGGDLDFIMAGERWQLSQRSDYPWNGRIDFELSGTPQGGIFFTLALRLPDWCPAPSVCINDKAVDLSSRVSDGYCHLRREWRTGDRVVLHLPMPVQRLRAHAEVRQLAGKVALQRGPLVYCLEQVDNGPALHNLSLPPSAEFHTLHGRALLPQIVQLEAEGHRRNAGVATSPYQALYRHDASPPQASPQRLTFVPYFAWANRGEGEMRVWVDEG</sequence>
<dbReference type="RefSeq" id="WP_077171920.1">
    <property type="nucleotide sequence ID" value="NZ_MTLN01000006.1"/>
</dbReference>
<dbReference type="InterPro" id="IPR008928">
    <property type="entry name" value="6-hairpin_glycosidase_sf"/>
</dbReference>
<name>A0ABX3IVJ2_9PSED</name>
<feature type="domain" description="Non-reducing end beta-L-arabinofuranosidase-like GH127 catalytic" evidence="1">
    <location>
        <begin position="9"/>
        <end position="424"/>
    </location>
</feature>
<dbReference type="EMBL" id="MTLN01000006">
    <property type="protein sequence ID" value="ONN71028.1"/>
    <property type="molecule type" value="Genomic_DNA"/>
</dbReference>
<dbReference type="Pfam" id="PF20736">
    <property type="entry name" value="Glyco_hydro127M"/>
    <property type="match status" value="1"/>
</dbReference>
<dbReference type="Pfam" id="PF20737">
    <property type="entry name" value="Glyco_hydro127C"/>
    <property type="match status" value="1"/>
</dbReference>
<reference evidence="4 5" key="1">
    <citation type="submission" date="2017-01" db="EMBL/GenBank/DDBJ databases">
        <title>Pseudomonas psychrotolerans genome sequencing and assembly.</title>
        <authorList>
            <person name="Vyas B."/>
            <person name="Mayilraj S."/>
        </authorList>
    </citation>
    <scope>NUCLEOTIDE SEQUENCE [LARGE SCALE GENOMIC DNA]</scope>
    <source>
        <strain evidence="4 5">SDS18</strain>
    </source>
</reference>
<feature type="domain" description="Non-reducing end beta-L-arabinofuranosidase-like GH127 middle" evidence="2">
    <location>
        <begin position="436"/>
        <end position="534"/>
    </location>
</feature>
<accession>A0ABX3IVJ2</accession>
<evidence type="ECO:0000259" key="1">
    <source>
        <dbReference type="Pfam" id="PF07944"/>
    </source>
</evidence>
<gene>
    <name evidence="4" type="ORF">BVL52_10955</name>
</gene>
<keyword evidence="5" id="KW-1185">Reference proteome</keyword>
<dbReference type="InterPro" id="IPR012878">
    <property type="entry name" value="Beta-AFase-like_GH127_cat"/>
</dbReference>